<dbReference type="Proteomes" id="UP000562682">
    <property type="component" value="Unassembled WGS sequence"/>
</dbReference>
<feature type="region of interest" description="Disordered" evidence="1">
    <location>
        <begin position="134"/>
        <end position="198"/>
    </location>
</feature>
<dbReference type="AlphaFoldDB" id="A0A8H5X6W8"/>
<reference evidence="2 3" key="1">
    <citation type="submission" date="2020-05" db="EMBL/GenBank/DDBJ databases">
        <title>Identification and distribution of gene clusters putatively required for synthesis of sphingolipid metabolism inhibitors in phylogenetically diverse species of the filamentous fungus Fusarium.</title>
        <authorList>
            <person name="Kim H.-S."/>
            <person name="Busman M."/>
            <person name="Brown D.W."/>
            <person name="Divon H."/>
            <person name="Uhlig S."/>
            <person name="Proctor R.H."/>
        </authorList>
    </citation>
    <scope>NUCLEOTIDE SEQUENCE [LARGE SCALE GENOMIC DNA]</scope>
    <source>
        <strain evidence="2 3">NRRL 25311</strain>
    </source>
</reference>
<comment type="caution">
    <text evidence="2">The sequence shown here is derived from an EMBL/GenBank/DDBJ whole genome shotgun (WGS) entry which is preliminary data.</text>
</comment>
<name>A0A8H5X6W8_9HYPO</name>
<feature type="compositionally biased region" description="Acidic residues" evidence="1">
    <location>
        <begin position="138"/>
        <end position="162"/>
    </location>
</feature>
<feature type="compositionally biased region" description="Basic and acidic residues" evidence="1">
    <location>
        <begin position="163"/>
        <end position="176"/>
    </location>
</feature>
<accession>A0A8H5X6W8</accession>
<evidence type="ECO:0000313" key="3">
    <source>
        <dbReference type="Proteomes" id="UP000562682"/>
    </source>
</evidence>
<proteinExistence type="predicted"/>
<sequence>MPHPRIPGFATLKRANQDTNQETRPEPQNKGVTLVESLALRSIKTDKSSRLRVVNNSPGGGRQENVVAKVPGVEGTYAAVIDNPQSLMEAYKMLPRGKISVVFAVPPTRSGASMSSCEIPWSVLKAGEDEAAAIPDTPENENDGAQALEDDETVFGDDETVVGEDHSPKKGAREEGNETSPQPTTTTAPATELEVPYPDLLGLFI</sequence>
<evidence type="ECO:0000313" key="2">
    <source>
        <dbReference type="EMBL" id="KAF5689627.1"/>
    </source>
</evidence>
<keyword evidence="3" id="KW-1185">Reference proteome</keyword>
<evidence type="ECO:0000256" key="1">
    <source>
        <dbReference type="SAM" id="MobiDB-lite"/>
    </source>
</evidence>
<gene>
    <name evidence="2" type="ORF">FDENT_4271</name>
</gene>
<organism evidence="2 3">
    <name type="scientific">Fusarium denticulatum</name>
    <dbReference type="NCBI Taxonomy" id="48507"/>
    <lineage>
        <taxon>Eukaryota</taxon>
        <taxon>Fungi</taxon>
        <taxon>Dikarya</taxon>
        <taxon>Ascomycota</taxon>
        <taxon>Pezizomycotina</taxon>
        <taxon>Sordariomycetes</taxon>
        <taxon>Hypocreomycetidae</taxon>
        <taxon>Hypocreales</taxon>
        <taxon>Nectriaceae</taxon>
        <taxon>Fusarium</taxon>
        <taxon>Fusarium fujikuroi species complex</taxon>
    </lineage>
</organism>
<dbReference type="EMBL" id="JAAOAK010000101">
    <property type="protein sequence ID" value="KAF5689627.1"/>
    <property type="molecule type" value="Genomic_DNA"/>
</dbReference>
<protein>
    <submittedName>
        <fullName evidence="2">Uncharacterized protein</fullName>
    </submittedName>
</protein>
<feature type="region of interest" description="Disordered" evidence="1">
    <location>
        <begin position="1"/>
        <end position="34"/>
    </location>
</feature>